<comment type="caution">
    <text evidence="1">The sequence shown here is derived from an EMBL/GenBank/DDBJ whole genome shotgun (WGS) entry which is preliminary data.</text>
</comment>
<dbReference type="AlphaFoldDB" id="A0A392PFC8"/>
<evidence type="ECO:0000313" key="2">
    <source>
        <dbReference type="Proteomes" id="UP000265520"/>
    </source>
</evidence>
<name>A0A392PFC8_9FABA</name>
<organism evidence="1 2">
    <name type="scientific">Trifolium medium</name>
    <dbReference type="NCBI Taxonomy" id="97028"/>
    <lineage>
        <taxon>Eukaryota</taxon>
        <taxon>Viridiplantae</taxon>
        <taxon>Streptophyta</taxon>
        <taxon>Embryophyta</taxon>
        <taxon>Tracheophyta</taxon>
        <taxon>Spermatophyta</taxon>
        <taxon>Magnoliopsida</taxon>
        <taxon>eudicotyledons</taxon>
        <taxon>Gunneridae</taxon>
        <taxon>Pentapetalae</taxon>
        <taxon>rosids</taxon>
        <taxon>fabids</taxon>
        <taxon>Fabales</taxon>
        <taxon>Fabaceae</taxon>
        <taxon>Papilionoideae</taxon>
        <taxon>50 kb inversion clade</taxon>
        <taxon>NPAAA clade</taxon>
        <taxon>Hologalegina</taxon>
        <taxon>IRL clade</taxon>
        <taxon>Trifolieae</taxon>
        <taxon>Trifolium</taxon>
    </lineage>
</organism>
<accession>A0A392PFC8</accession>
<sequence length="50" mass="5712">PDLDPHVLFRTIEILHSAYKDGHINIADYLSVFITLVLRFKVSSERTGRG</sequence>
<proteinExistence type="predicted"/>
<dbReference type="Proteomes" id="UP000265520">
    <property type="component" value="Unassembled WGS sequence"/>
</dbReference>
<reference evidence="1 2" key="1">
    <citation type="journal article" date="2018" name="Front. Plant Sci.">
        <title>Red Clover (Trifolium pratense) and Zigzag Clover (T. medium) - A Picture of Genomic Similarities and Differences.</title>
        <authorList>
            <person name="Dluhosova J."/>
            <person name="Istvanek J."/>
            <person name="Nedelnik J."/>
            <person name="Repkova J."/>
        </authorList>
    </citation>
    <scope>NUCLEOTIDE SEQUENCE [LARGE SCALE GENOMIC DNA]</scope>
    <source>
        <strain evidence="2">cv. 10/8</strain>
        <tissue evidence="1">Leaf</tissue>
    </source>
</reference>
<keyword evidence="2" id="KW-1185">Reference proteome</keyword>
<dbReference type="EMBL" id="LXQA010076285">
    <property type="protein sequence ID" value="MCI10452.1"/>
    <property type="molecule type" value="Genomic_DNA"/>
</dbReference>
<protein>
    <submittedName>
        <fullName evidence="1">Uncharacterized protein</fullName>
    </submittedName>
</protein>
<evidence type="ECO:0000313" key="1">
    <source>
        <dbReference type="EMBL" id="MCI10452.1"/>
    </source>
</evidence>
<feature type="non-terminal residue" evidence="1">
    <location>
        <position position="1"/>
    </location>
</feature>